<dbReference type="Pfam" id="PF03799">
    <property type="entry name" value="FtsQ_DivIB_C"/>
    <property type="match status" value="1"/>
</dbReference>
<comment type="similarity">
    <text evidence="9">Belongs to the FtsQ/DivIB family. FtsQ subfamily.</text>
</comment>
<keyword evidence="3 9" id="KW-0997">Cell inner membrane</keyword>
<dbReference type="InterPro" id="IPR005548">
    <property type="entry name" value="Cell_div_FtsQ/DivIB_C"/>
</dbReference>
<evidence type="ECO:0000256" key="8">
    <source>
        <dbReference type="ARBA" id="ARBA00023306"/>
    </source>
</evidence>
<keyword evidence="5 9" id="KW-0812">Transmembrane</keyword>
<evidence type="ECO:0000256" key="2">
    <source>
        <dbReference type="ARBA" id="ARBA00022475"/>
    </source>
</evidence>
<keyword evidence="7 9" id="KW-0472">Membrane</keyword>
<keyword evidence="4 9" id="KW-0132">Cell division</keyword>
<evidence type="ECO:0000256" key="5">
    <source>
        <dbReference type="ARBA" id="ARBA00022692"/>
    </source>
</evidence>
<name>A0ABW8PY85_9GAMM</name>
<dbReference type="Proteomes" id="UP001621714">
    <property type="component" value="Unassembled WGS sequence"/>
</dbReference>
<dbReference type="InterPro" id="IPR045335">
    <property type="entry name" value="FtsQ_C_sf"/>
</dbReference>
<keyword evidence="6 9" id="KW-1133">Transmembrane helix</keyword>
<dbReference type="HAMAP" id="MF_00911">
    <property type="entry name" value="FtsQ_subfam"/>
    <property type="match status" value="1"/>
</dbReference>
<comment type="function">
    <text evidence="9">Essential cell division protein. May link together the upstream cell division proteins, which are predominantly cytoplasmic, with the downstream cell division proteins, which are predominantly periplasmic. May control correct divisome assembly.</text>
</comment>
<dbReference type="GO" id="GO:0051301">
    <property type="term" value="P:cell division"/>
    <property type="evidence" value="ECO:0007669"/>
    <property type="project" value="UniProtKB-KW"/>
</dbReference>
<dbReference type="InterPro" id="IPR026579">
    <property type="entry name" value="FtsQ"/>
</dbReference>
<dbReference type="EMBL" id="JBANFI010000004">
    <property type="protein sequence ID" value="MFK7160941.1"/>
    <property type="molecule type" value="Genomic_DNA"/>
</dbReference>
<keyword evidence="8 9" id="KW-0131">Cell cycle</keyword>
<comment type="subcellular location">
    <subcellularLocation>
        <location evidence="9">Cell inner membrane</location>
        <topology evidence="9">Single-pass type II membrane protein</topology>
    </subcellularLocation>
    <subcellularLocation>
        <location evidence="1">Membrane</location>
    </subcellularLocation>
    <text evidence="9">Localizes to the division septum.</text>
</comment>
<proteinExistence type="inferred from homology"/>
<keyword evidence="12" id="KW-1185">Reference proteome</keyword>
<evidence type="ECO:0000313" key="12">
    <source>
        <dbReference type="Proteomes" id="UP001621714"/>
    </source>
</evidence>
<keyword evidence="2 9" id="KW-1003">Cell membrane</keyword>
<evidence type="ECO:0000256" key="6">
    <source>
        <dbReference type="ARBA" id="ARBA00022989"/>
    </source>
</evidence>
<dbReference type="PROSITE" id="PS51779">
    <property type="entry name" value="POTRA"/>
    <property type="match status" value="1"/>
</dbReference>
<dbReference type="Pfam" id="PF08478">
    <property type="entry name" value="POTRA_1"/>
    <property type="match status" value="1"/>
</dbReference>
<evidence type="ECO:0000256" key="7">
    <source>
        <dbReference type="ARBA" id="ARBA00023136"/>
    </source>
</evidence>
<evidence type="ECO:0000256" key="9">
    <source>
        <dbReference type="HAMAP-Rule" id="MF_00911"/>
    </source>
</evidence>
<organism evidence="11 12">
    <name type="scientific">Marinospirillum alkalitolerans</name>
    <dbReference type="NCBI Taxonomy" id="3123374"/>
    <lineage>
        <taxon>Bacteria</taxon>
        <taxon>Pseudomonadati</taxon>
        <taxon>Pseudomonadota</taxon>
        <taxon>Gammaproteobacteria</taxon>
        <taxon>Oceanospirillales</taxon>
        <taxon>Oceanospirillaceae</taxon>
        <taxon>Marinospirillum</taxon>
    </lineage>
</organism>
<evidence type="ECO:0000256" key="4">
    <source>
        <dbReference type="ARBA" id="ARBA00022618"/>
    </source>
</evidence>
<dbReference type="PANTHER" id="PTHR35851">
    <property type="entry name" value="CELL DIVISION PROTEIN FTSQ"/>
    <property type="match status" value="1"/>
</dbReference>
<evidence type="ECO:0000256" key="1">
    <source>
        <dbReference type="ARBA" id="ARBA00004370"/>
    </source>
</evidence>
<comment type="caution">
    <text evidence="11">The sequence shown here is derived from an EMBL/GenBank/DDBJ whole genome shotgun (WGS) entry which is preliminary data.</text>
</comment>
<dbReference type="Gene3D" id="3.10.20.310">
    <property type="entry name" value="membrane protein fhac"/>
    <property type="match status" value="1"/>
</dbReference>
<dbReference type="PANTHER" id="PTHR35851:SF1">
    <property type="entry name" value="CELL DIVISION PROTEIN FTSQ"/>
    <property type="match status" value="1"/>
</dbReference>
<dbReference type="Gene3D" id="3.40.50.11690">
    <property type="entry name" value="Cell division protein FtsQ/DivIB"/>
    <property type="match status" value="1"/>
</dbReference>
<feature type="domain" description="POTRA" evidence="10">
    <location>
        <begin position="33"/>
        <end position="102"/>
    </location>
</feature>
<sequence>MKKRTWLYWLQLLLPLCLLLLLIGWWLQHTLARPVGQVSLFGEVRHLPLERVEQLVRPDLAAPFWRIDLAQLQDVLRAEPWVADVDLMRRWPDQLEIHLVERQVWARWGERGLVDDQGEGFIPSELPDHLPQLRFDGAAHQLPQVVSLWQALEPIMQQRALSVTKIALAPRGAWQFELNGSIRVMLGRDNIEKKINQFLWIWDESLELEASQIRVVDLRYPNGLSVKRSTQEND</sequence>
<accession>A0ABW8PY85</accession>
<dbReference type="InterPro" id="IPR013685">
    <property type="entry name" value="POTRA_FtsQ_type"/>
</dbReference>
<reference evidence="11 12" key="1">
    <citation type="submission" date="2024-02" db="EMBL/GenBank/DDBJ databases">
        <title>Marinospirillum sp. MEB 164 isolated from Lonar lake sediment.</title>
        <authorList>
            <person name="Joshi A."/>
            <person name="Thite S."/>
        </authorList>
    </citation>
    <scope>NUCLEOTIDE SEQUENCE [LARGE SCALE GENOMIC DNA]</scope>
    <source>
        <strain evidence="11 12">MEB164</strain>
    </source>
</reference>
<comment type="subunit">
    <text evidence="9">Part of a complex composed of FtsB, FtsL and FtsQ.</text>
</comment>
<dbReference type="RefSeq" id="WP_405339141.1">
    <property type="nucleotide sequence ID" value="NZ_JBANFI010000004.1"/>
</dbReference>
<evidence type="ECO:0000313" key="11">
    <source>
        <dbReference type="EMBL" id="MFK7160941.1"/>
    </source>
</evidence>
<dbReference type="InterPro" id="IPR034746">
    <property type="entry name" value="POTRA"/>
</dbReference>
<evidence type="ECO:0000256" key="3">
    <source>
        <dbReference type="ARBA" id="ARBA00022519"/>
    </source>
</evidence>
<gene>
    <name evidence="9" type="primary">ftsQ</name>
    <name evidence="11" type="ORF">V6U78_07825</name>
</gene>
<protein>
    <recommendedName>
        <fullName evidence="9">Cell division protein FtsQ</fullName>
    </recommendedName>
</protein>
<evidence type="ECO:0000259" key="10">
    <source>
        <dbReference type="PROSITE" id="PS51779"/>
    </source>
</evidence>